<feature type="region of interest" description="Disordered" evidence="1">
    <location>
        <begin position="301"/>
        <end position="321"/>
    </location>
</feature>
<dbReference type="AlphaFoldDB" id="H8GWG9"/>
<evidence type="ECO:0000313" key="2">
    <source>
        <dbReference type="EMBL" id="AFD25719.1"/>
    </source>
</evidence>
<gene>
    <name evidence="2" type="ordered locus">DGo_CA1792</name>
</gene>
<dbReference type="OrthoDB" id="57617at2"/>
<sequence>MTRPAQQATPQPAQQRAPTSAARNAAQGPGAQQAGPVSAEVTRNAAFIGAHLRDPATIAAKLAELLRAHRTFRPTGRLTDELARQGLLMNLGAGSRAAANTGSSLLLGDEAVSDLTQGTSRRLSTTHTTVTPTFGGAQVTSTTGLEQYDTAGGGFELLLGFLKAIPAGTRPAVVSAYEAAQHKSLSAALGESVRDTEKRETLLRLLPAPFSDAQLTLDGFLEQLAVGLSYSDQTAEELNGAATEERRGSHPGALLSHFGYRAGELVLGRWGFQMRVFHPLPGRAKWPHPVAAFRGTEGVKYDPSGEGSATEARAKGKNVGQARHEGMEGTQDTLIGDFAPAEVGWLQYRPNAELIRTNLAAALKGGRVYATGHSLGGALAQIATALQPQYVAQVVTFQAANIDRATVQKLAAYNAGPGKAAPIAARHYRVDGDVVPTAGEAALPGQIAYFDRVSRPQGTQTRFGNTTAENASAGHVTPALTTYLRGGAAGQNADLKFLAENGLRDEATRPLKGAREVRSVFGGSYPVARDPRHVLEGQRDLAARAIRTLPAGLFDKGAKGSDNAYAEVFYQNIVLNTLMARVEALARDQGRFRDFRSFQAAATAVIEQSGRLSLQPSDLEMAKTLGLDTFENDYSAPVFGGTMGVPVVSKKYTPFGEYKASGVPISPGVRDTMRARLPTVWKSWRPE</sequence>
<dbReference type="HOGENOM" id="CLU_439872_0_0_0"/>
<name>H8GWG9_DEIGI</name>
<feature type="region of interest" description="Disordered" evidence="1">
    <location>
        <begin position="1"/>
        <end position="38"/>
    </location>
</feature>
<dbReference type="Pfam" id="PF26363">
    <property type="entry name" value="Phospholipase-like"/>
    <property type="match status" value="1"/>
</dbReference>
<keyword evidence="3" id="KW-1185">Reference proteome</keyword>
<dbReference type="PATRIC" id="fig|745776.4.peg.1841"/>
<organism evidence="2 3">
    <name type="scientific">Deinococcus gobiensis (strain DSM 21396 / JCM 16679 / CGMCC 1.7299 / I-0)</name>
    <dbReference type="NCBI Taxonomy" id="745776"/>
    <lineage>
        <taxon>Bacteria</taxon>
        <taxon>Thermotogati</taxon>
        <taxon>Deinococcota</taxon>
        <taxon>Deinococci</taxon>
        <taxon>Deinococcales</taxon>
        <taxon>Deinococcaceae</taxon>
        <taxon>Deinococcus</taxon>
    </lineage>
</organism>
<dbReference type="Proteomes" id="UP000007575">
    <property type="component" value="Chromosome"/>
</dbReference>
<dbReference type="RefSeq" id="WP_014685202.1">
    <property type="nucleotide sequence ID" value="NC_017790.1"/>
</dbReference>
<dbReference type="Gene3D" id="3.40.50.1820">
    <property type="entry name" value="alpha/beta hydrolase"/>
    <property type="match status" value="1"/>
</dbReference>
<dbReference type="SUPFAM" id="SSF53474">
    <property type="entry name" value="alpha/beta-Hydrolases"/>
    <property type="match status" value="1"/>
</dbReference>
<protein>
    <submittedName>
        <fullName evidence="2">Lipase family</fullName>
    </submittedName>
</protein>
<dbReference type="STRING" id="745776.DGo_CA1792"/>
<feature type="compositionally biased region" description="Low complexity" evidence="1">
    <location>
        <begin position="1"/>
        <end position="35"/>
    </location>
</feature>
<dbReference type="EMBL" id="CP002191">
    <property type="protein sequence ID" value="AFD25719.1"/>
    <property type="molecule type" value="Genomic_DNA"/>
</dbReference>
<accession>H8GWG9</accession>
<evidence type="ECO:0000256" key="1">
    <source>
        <dbReference type="SAM" id="MobiDB-lite"/>
    </source>
</evidence>
<proteinExistence type="predicted"/>
<dbReference type="InterPro" id="IPR029058">
    <property type="entry name" value="AB_hydrolase_fold"/>
</dbReference>
<reference evidence="2 3" key="1">
    <citation type="journal article" date="2012" name="PLoS ONE">
        <title>Genome sequence and transcriptome analysis of the radioresistant bacterium Deinococcus gobiensis: insights into the extreme environmental adaptations.</title>
        <authorList>
            <person name="Yuan M."/>
            <person name="Chen M."/>
            <person name="Zhang W."/>
            <person name="Lu W."/>
            <person name="Wang J."/>
            <person name="Yang M."/>
            <person name="Zhao P."/>
            <person name="Tang R."/>
            <person name="Li X."/>
            <person name="Hao Y."/>
            <person name="Zhou Z."/>
            <person name="Zhan Y."/>
            <person name="Yu H."/>
            <person name="Teng C."/>
            <person name="Yan Y."/>
            <person name="Ping S."/>
            <person name="Wang Y."/>
            <person name="Lin M."/>
        </authorList>
    </citation>
    <scope>NUCLEOTIDE SEQUENCE [LARGE SCALE GENOMIC DNA]</scope>
    <source>
        <strain evidence="2 3">I-0</strain>
    </source>
</reference>
<evidence type="ECO:0000313" key="3">
    <source>
        <dbReference type="Proteomes" id="UP000007575"/>
    </source>
</evidence>
<dbReference type="CDD" id="cd00741">
    <property type="entry name" value="Lipase"/>
    <property type="match status" value="1"/>
</dbReference>
<dbReference type="KEGG" id="dgo:DGo_CA1792"/>